<dbReference type="Pfam" id="PF13403">
    <property type="entry name" value="Hint_2"/>
    <property type="match status" value="1"/>
</dbReference>
<dbReference type="InterPro" id="IPR028992">
    <property type="entry name" value="Hedgehog/Intein_dom"/>
</dbReference>
<reference evidence="2 3" key="1">
    <citation type="submission" date="2017-06" db="EMBL/GenBank/DDBJ databases">
        <authorList>
            <person name="Kim H.J."/>
            <person name="Triplett B.A."/>
        </authorList>
    </citation>
    <scope>NUCLEOTIDE SEQUENCE [LARGE SCALE GENOMIC DNA]</scope>
    <source>
        <strain evidence="2 3">DSM 11445</strain>
    </source>
</reference>
<protein>
    <submittedName>
        <fullName evidence="2">Hint domain-containing protein</fullName>
    </submittedName>
</protein>
<gene>
    <name evidence="2" type="ORF">SAMN04488078_102653</name>
</gene>
<dbReference type="SUPFAM" id="SSF51294">
    <property type="entry name" value="Hedgehog/intein (Hint) domain"/>
    <property type="match status" value="1"/>
</dbReference>
<dbReference type="EMBL" id="FZON01000026">
    <property type="protein sequence ID" value="SNS68605.1"/>
    <property type="molecule type" value="Genomic_DNA"/>
</dbReference>
<proteinExistence type="predicted"/>
<feature type="domain" description="Hedgehog/Intein (Hint)" evidence="1">
    <location>
        <begin position="156"/>
        <end position="290"/>
    </location>
</feature>
<sequence>MPTSFNFESQVGIGPKNTPAVADPTNIDVEITAVVDDGSILPGDDITLTQLDFFPPPEWIAAGLTPVNQGPDPMGSGLDVYTANAYYYGTRDFFSSTGNQTGFIFGADPFFFNEFEFLILFDNNFDFSGADSVLVNEIESWNQFSTNLALVSQPACFLAGTAIATPEGTCAVEDLQIGQIILTADGTAVPVRWIGRQIVDSRFSSGKAHPVRFRAGALGDGLPLADLTITADHGMILDGLVINASALINGTTIDWVPLADLPAQFTVYHIETEVHDVILANGAPSETFIDYRDRRAFDNYHQYLALYGCERIIPEMPSPRISSARMLPMAIRDRIKIGGHLQNRAATA</sequence>
<dbReference type="InterPro" id="IPR036844">
    <property type="entry name" value="Hint_dom_sf"/>
</dbReference>
<accession>A0A239GI86</accession>
<dbReference type="AlphaFoldDB" id="A0A239GI86"/>
<evidence type="ECO:0000313" key="2">
    <source>
        <dbReference type="EMBL" id="SNS68605.1"/>
    </source>
</evidence>
<evidence type="ECO:0000259" key="1">
    <source>
        <dbReference type="Pfam" id="PF13403"/>
    </source>
</evidence>
<dbReference type="Proteomes" id="UP000198440">
    <property type="component" value="Unassembled WGS sequence"/>
</dbReference>
<organism evidence="2 3">
    <name type="scientific">Antarctobacter heliothermus</name>
    <dbReference type="NCBI Taxonomy" id="74033"/>
    <lineage>
        <taxon>Bacteria</taxon>
        <taxon>Pseudomonadati</taxon>
        <taxon>Pseudomonadota</taxon>
        <taxon>Alphaproteobacteria</taxon>
        <taxon>Rhodobacterales</taxon>
        <taxon>Roseobacteraceae</taxon>
        <taxon>Antarctobacter</taxon>
    </lineage>
</organism>
<name>A0A239GI86_9RHOB</name>
<dbReference type="Gene3D" id="2.170.16.10">
    <property type="entry name" value="Hedgehog/Intein (Hint) domain"/>
    <property type="match status" value="1"/>
</dbReference>
<dbReference type="RefSeq" id="WP_245823249.1">
    <property type="nucleotide sequence ID" value="NZ_FZON01000026.1"/>
</dbReference>
<evidence type="ECO:0000313" key="3">
    <source>
        <dbReference type="Proteomes" id="UP000198440"/>
    </source>
</evidence>